<dbReference type="GO" id="GO:0030288">
    <property type="term" value="C:outer membrane-bounded periplasmic space"/>
    <property type="evidence" value="ECO:0007669"/>
    <property type="project" value="TreeGrafter"/>
</dbReference>
<dbReference type="InterPro" id="IPR050695">
    <property type="entry name" value="N-acetylmuramoyl_amidase_3"/>
</dbReference>
<evidence type="ECO:0000259" key="2">
    <source>
        <dbReference type="SMART" id="SM00646"/>
    </source>
</evidence>
<dbReference type="PANTHER" id="PTHR30404:SF0">
    <property type="entry name" value="N-ACETYLMURAMOYL-L-ALANINE AMIDASE AMIC"/>
    <property type="match status" value="1"/>
</dbReference>
<dbReference type="CDD" id="cd02696">
    <property type="entry name" value="MurNAc-LAA"/>
    <property type="match status" value="1"/>
</dbReference>
<proteinExistence type="predicted"/>
<dbReference type="SMART" id="SM00646">
    <property type="entry name" value="Ami_3"/>
    <property type="match status" value="1"/>
</dbReference>
<dbReference type="PANTHER" id="PTHR30404">
    <property type="entry name" value="N-ACETYLMURAMOYL-L-ALANINE AMIDASE"/>
    <property type="match status" value="1"/>
</dbReference>
<dbReference type="EMBL" id="JAGSOH010000027">
    <property type="protein sequence ID" value="MBR7827072.1"/>
    <property type="molecule type" value="Genomic_DNA"/>
</dbReference>
<dbReference type="Gene3D" id="3.40.630.40">
    <property type="entry name" value="Zn-dependent exopeptidases"/>
    <property type="match status" value="1"/>
</dbReference>
<dbReference type="GO" id="GO:0008745">
    <property type="term" value="F:N-acetylmuramoyl-L-alanine amidase activity"/>
    <property type="evidence" value="ECO:0007669"/>
    <property type="project" value="InterPro"/>
</dbReference>
<protein>
    <submittedName>
        <fullName evidence="3">N-acetylmuramoyl-L-alanine amidase</fullName>
    </submittedName>
</protein>
<dbReference type="GO" id="GO:0009253">
    <property type="term" value="P:peptidoglycan catabolic process"/>
    <property type="evidence" value="ECO:0007669"/>
    <property type="project" value="InterPro"/>
</dbReference>
<evidence type="ECO:0000313" key="4">
    <source>
        <dbReference type="Proteomes" id="UP000676325"/>
    </source>
</evidence>
<dbReference type="Proteomes" id="UP000676325">
    <property type="component" value="Unassembled WGS sequence"/>
</dbReference>
<dbReference type="Pfam" id="PF01520">
    <property type="entry name" value="Amidase_3"/>
    <property type="match status" value="1"/>
</dbReference>
<organism evidence="3 4">
    <name type="scientific">Actinospica acidithermotolerans</name>
    <dbReference type="NCBI Taxonomy" id="2828514"/>
    <lineage>
        <taxon>Bacteria</taxon>
        <taxon>Bacillati</taxon>
        <taxon>Actinomycetota</taxon>
        <taxon>Actinomycetes</taxon>
        <taxon>Catenulisporales</taxon>
        <taxon>Actinospicaceae</taxon>
        <taxon>Actinospica</taxon>
    </lineage>
</organism>
<gene>
    <name evidence="3" type="ORF">KDK95_12210</name>
</gene>
<accession>A0A941E9J0</accession>
<keyword evidence="4" id="KW-1185">Reference proteome</keyword>
<evidence type="ECO:0000313" key="3">
    <source>
        <dbReference type="EMBL" id="MBR7827072.1"/>
    </source>
</evidence>
<keyword evidence="1" id="KW-0378">Hydrolase</keyword>
<dbReference type="AlphaFoldDB" id="A0A941E9J0"/>
<dbReference type="SUPFAM" id="SSF53187">
    <property type="entry name" value="Zn-dependent exopeptidases"/>
    <property type="match status" value="1"/>
</dbReference>
<reference evidence="3" key="1">
    <citation type="submission" date="2021-04" db="EMBL/GenBank/DDBJ databases">
        <title>Genome based classification of Actinospica acidithermotolerans sp. nov., an actinobacterium isolated from an Indonesian hot spring.</title>
        <authorList>
            <person name="Kusuma A.B."/>
            <person name="Putra K.E."/>
            <person name="Nafisah S."/>
            <person name="Loh J."/>
            <person name="Nouioui I."/>
            <person name="Goodfellow M."/>
        </authorList>
    </citation>
    <scope>NUCLEOTIDE SEQUENCE</scope>
    <source>
        <strain evidence="3">MGRD01-02</strain>
    </source>
</reference>
<dbReference type="InterPro" id="IPR002508">
    <property type="entry name" value="MurNAc-LAA_cat"/>
</dbReference>
<name>A0A941E9J0_9ACTN</name>
<evidence type="ECO:0000256" key="1">
    <source>
        <dbReference type="ARBA" id="ARBA00022801"/>
    </source>
</evidence>
<sequence>MPATGASSAASALAANGVNGASPSSTASATVSPAASSPAAALAGKTVVIDPGHNGGNASHAAEIAKLVPMGFGQTKTCDTTGTNADDGYPEYQFNLQVSVLVEQILEQHGAKVIMTRTTDDGVGPCVDQRAAIGNDAHADAAISIHGDGFASSGHGFQIIQATRSEGGAANDARSDALSKALHATFLAESGETPATYIGDDGYETRSDLAGLNLSTVPKVLVECGNMKNPGDIALMESSAGRAKLAAAIADGIIDFLENR</sequence>
<feature type="domain" description="MurNAc-LAA" evidence="2">
    <location>
        <begin position="131"/>
        <end position="254"/>
    </location>
</feature>
<comment type="caution">
    <text evidence="3">The sequence shown here is derived from an EMBL/GenBank/DDBJ whole genome shotgun (WGS) entry which is preliminary data.</text>
</comment>
<dbReference type="RefSeq" id="WP_212518216.1">
    <property type="nucleotide sequence ID" value="NZ_JAGSOH010000027.1"/>
</dbReference>